<keyword evidence="2" id="KW-1185">Reference proteome</keyword>
<reference evidence="1 2" key="1">
    <citation type="submission" date="2021-06" db="EMBL/GenBank/DDBJ databases">
        <title>Caerostris extrusa draft genome.</title>
        <authorList>
            <person name="Kono N."/>
            <person name="Arakawa K."/>
        </authorList>
    </citation>
    <scope>NUCLEOTIDE SEQUENCE [LARGE SCALE GENOMIC DNA]</scope>
</reference>
<comment type="caution">
    <text evidence="1">The sequence shown here is derived from an EMBL/GenBank/DDBJ whole genome shotgun (WGS) entry which is preliminary data.</text>
</comment>
<accession>A0AAV4NM50</accession>
<dbReference type="AlphaFoldDB" id="A0AAV4NM50"/>
<gene>
    <name evidence="1" type="ORF">CEXT_614901</name>
</gene>
<proteinExistence type="predicted"/>
<protein>
    <submittedName>
        <fullName evidence="1">Uncharacterized protein</fullName>
    </submittedName>
</protein>
<dbReference type="EMBL" id="BPLR01021098">
    <property type="protein sequence ID" value="GIX85846.1"/>
    <property type="molecule type" value="Genomic_DNA"/>
</dbReference>
<sequence>MTDLTSLGLESGGIGTEINNGARKTKDLYYKILPTLTERILTNDFLQIRIGCQRHFDFPSLSGHFISATHTRAACQQLIAGEH</sequence>
<evidence type="ECO:0000313" key="1">
    <source>
        <dbReference type="EMBL" id="GIX85846.1"/>
    </source>
</evidence>
<organism evidence="1 2">
    <name type="scientific">Caerostris extrusa</name>
    <name type="common">Bark spider</name>
    <name type="synonym">Caerostris bankana</name>
    <dbReference type="NCBI Taxonomy" id="172846"/>
    <lineage>
        <taxon>Eukaryota</taxon>
        <taxon>Metazoa</taxon>
        <taxon>Ecdysozoa</taxon>
        <taxon>Arthropoda</taxon>
        <taxon>Chelicerata</taxon>
        <taxon>Arachnida</taxon>
        <taxon>Araneae</taxon>
        <taxon>Araneomorphae</taxon>
        <taxon>Entelegynae</taxon>
        <taxon>Araneoidea</taxon>
        <taxon>Araneidae</taxon>
        <taxon>Caerostris</taxon>
    </lineage>
</organism>
<name>A0AAV4NM50_CAEEX</name>
<dbReference type="Proteomes" id="UP001054945">
    <property type="component" value="Unassembled WGS sequence"/>
</dbReference>
<evidence type="ECO:0000313" key="2">
    <source>
        <dbReference type="Proteomes" id="UP001054945"/>
    </source>
</evidence>